<dbReference type="Proteomes" id="UP000018418">
    <property type="component" value="Unassembled WGS sequence"/>
</dbReference>
<dbReference type="HOGENOM" id="CLU_1178196_0_0_6"/>
<sequence>MTTTAYDTHFIASDIAFTDQDGVVNLSIPFRKVKRIGSIVIGMAGCLNCMIDFCEMAFQFVSGQTDKFDFPIQIQERTNRDFIAMIYVNGSCLKLSKIIGSSEVSIENITQIPTVIGSGSQFTSNIIEECPNAVVAVLEAIKHDKYTDGEVKYCSIRNDTIHNLELHPMSQTLKMQLTGMQQEIQETRAFLGSDVANGKNFSASTETYHKTDPATINNQIGMSLLREGFEKVRNDFK</sequence>
<dbReference type="RefSeq" id="WP_004899746.1">
    <property type="nucleotide sequence ID" value="NZ_BBTI01000002.1"/>
</dbReference>
<proteinExistence type="predicted"/>
<keyword evidence="2" id="KW-1185">Reference proteome</keyword>
<evidence type="ECO:0000313" key="2">
    <source>
        <dbReference type="Proteomes" id="UP000018418"/>
    </source>
</evidence>
<comment type="caution">
    <text evidence="1">The sequence shown here is derived from an EMBL/GenBank/DDBJ whole genome shotgun (WGS) entry which is preliminary data.</text>
</comment>
<gene>
    <name evidence="1" type="ORF">P255_01981</name>
</gene>
<organism evidence="1 2">
    <name type="scientific">Acinetobacter brisouii CIP 110357</name>
    <dbReference type="NCBI Taxonomy" id="1341683"/>
    <lineage>
        <taxon>Bacteria</taxon>
        <taxon>Pseudomonadati</taxon>
        <taxon>Pseudomonadota</taxon>
        <taxon>Gammaproteobacteria</taxon>
        <taxon>Moraxellales</taxon>
        <taxon>Moraxellaceae</taxon>
        <taxon>Acinetobacter</taxon>
    </lineage>
</organism>
<protein>
    <submittedName>
        <fullName evidence="1">Uncharacterized protein</fullName>
    </submittedName>
</protein>
<dbReference type="EMBL" id="AYEU01000006">
    <property type="protein sequence ID" value="ESK51466.1"/>
    <property type="molecule type" value="Genomic_DNA"/>
</dbReference>
<evidence type="ECO:0000313" key="1">
    <source>
        <dbReference type="EMBL" id="ESK51466.1"/>
    </source>
</evidence>
<dbReference type="AlphaFoldDB" id="V2US75"/>
<accession>V2US75</accession>
<dbReference type="PATRIC" id="fig|1341683.3.peg.1967"/>
<reference evidence="1 2" key="1">
    <citation type="submission" date="2013-10" db="EMBL/GenBank/DDBJ databases">
        <title>The Genome Sequence of Acinetobacter brisouii CIP 110357.</title>
        <authorList>
            <consortium name="The Broad Institute Genomics Platform"/>
            <consortium name="The Broad Institute Genome Sequencing Center for Infectious Disease"/>
            <person name="Cerqueira G."/>
            <person name="Feldgarden M."/>
            <person name="Courvalin P."/>
            <person name="Grillot-Courvalin C."/>
            <person name="Clermont D."/>
            <person name="Rocha E."/>
            <person name="Yoon E.-J."/>
            <person name="Nemec A."/>
            <person name="Young S.K."/>
            <person name="Zeng Q."/>
            <person name="Gargeya S."/>
            <person name="Fitzgerald M."/>
            <person name="Abouelleil A."/>
            <person name="Alvarado L."/>
            <person name="Berlin A.M."/>
            <person name="Chapman S.B."/>
            <person name="Gainer-Dewar J."/>
            <person name="Goldberg J."/>
            <person name="Gnerre S."/>
            <person name="Griggs A."/>
            <person name="Gujja S."/>
            <person name="Hansen M."/>
            <person name="Howarth C."/>
            <person name="Imamovic A."/>
            <person name="Ireland A."/>
            <person name="Larimer J."/>
            <person name="McCowan C."/>
            <person name="Murphy C."/>
            <person name="Pearson M."/>
            <person name="Poon T.W."/>
            <person name="Priest M."/>
            <person name="Roberts A."/>
            <person name="Saif S."/>
            <person name="Shea T."/>
            <person name="Sykes S."/>
            <person name="Wortman J."/>
            <person name="Nusbaum C."/>
            <person name="Birren B."/>
        </authorList>
    </citation>
    <scope>NUCLEOTIDE SEQUENCE [LARGE SCALE GENOMIC DNA]</scope>
    <source>
        <strain evidence="1 2">CIP 110357</strain>
    </source>
</reference>
<name>V2US75_9GAMM</name>